<proteinExistence type="predicted"/>
<evidence type="ECO:0000313" key="1">
    <source>
        <dbReference type="EMBL" id="GAG35686.1"/>
    </source>
</evidence>
<protein>
    <recommendedName>
        <fullName evidence="2">YbhB/YbcL family Raf kinase inhibitor-like protein</fullName>
    </recommendedName>
</protein>
<dbReference type="SUPFAM" id="SSF49777">
    <property type="entry name" value="PEBP-like"/>
    <property type="match status" value="1"/>
</dbReference>
<dbReference type="InterPro" id="IPR036610">
    <property type="entry name" value="PEBP-like_sf"/>
</dbReference>
<organism evidence="1">
    <name type="scientific">marine sediment metagenome</name>
    <dbReference type="NCBI Taxonomy" id="412755"/>
    <lineage>
        <taxon>unclassified sequences</taxon>
        <taxon>metagenomes</taxon>
        <taxon>ecological metagenomes</taxon>
    </lineage>
</organism>
<gene>
    <name evidence="1" type="ORF">S01H1_61638</name>
</gene>
<dbReference type="NCBIfam" id="TIGR00481">
    <property type="entry name" value="YbhB/YbcL family Raf kinase inhibitor-like protein"/>
    <property type="match status" value="1"/>
</dbReference>
<reference evidence="1" key="1">
    <citation type="journal article" date="2014" name="Front. Microbiol.">
        <title>High frequency of phylogenetically diverse reductive dehalogenase-homologous genes in deep subseafloor sedimentary metagenomes.</title>
        <authorList>
            <person name="Kawai M."/>
            <person name="Futagami T."/>
            <person name="Toyoda A."/>
            <person name="Takaki Y."/>
            <person name="Nishi S."/>
            <person name="Hori S."/>
            <person name="Arai W."/>
            <person name="Tsubouchi T."/>
            <person name="Morono Y."/>
            <person name="Uchiyama I."/>
            <person name="Ito T."/>
            <person name="Fujiyama A."/>
            <person name="Inagaki F."/>
            <person name="Takami H."/>
        </authorList>
    </citation>
    <scope>NUCLEOTIDE SEQUENCE</scope>
    <source>
        <strain evidence="1">Expedition CK06-06</strain>
    </source>
</reference>
<name>X0YFS5_9ZZZZ</name>
<dbReference type="AlphaFoldDB" id="X0YFS5"/>
<dbReference type="Pfam" id="PF01161">
    <property type="entry name" value="PBP"/>
    <property type="match status" value="1"/>
</dbReference>
<dbReference type="CDD" id="cd00865">
    <property type="entry name" value="PEBP_bact_arch"/>
    <property type="match status" value="1"/>
</dbReference>
<sequence>MDQPEIQTREGAMDFVLESTSFRNHGEIPQRHTCDGEDVSPPLAWRGTPPGTISLALIVDDPDAPDPNAPQMVWVHWVVCNLPARLEALPEGASGTLPSAAVEGVNDFHGQGWRGPCPPIGRHRYFHKLYALDCQLEPAGPITKPDLERMMIAHVLAKAELVGTYRRFDQPG</sequence>
<dbReference type="InterPro" id="IPR008914">
    <property type="entry name" value="PEBP"/>
</dbReference>
<dbReference type="EMBL" id="BARS01040433">
    <property type="protein sequence ID" value="GAG35686.1"/>
    <property type="molecule type" value="Genomic_DNA"/>
</dbReference>
<comment type="caution">
    <text evidence="1">The sequence shown here is derived from an EMBL/GenBank/DDBJ whole genome shotgun (WGS) entry which is preliminary data.</text>
</comment>
<dbReference type="InterPro" id="IPR005247">
    <property type="entry name" value="YbhB_YbcL/LppC-like"/>
</dbReference>
<evidence type="ECO:0008006" key="2">
    <source>
        <dbReference type="Google" id="ProtNLM"/>
    </source>
</evidence>
<accession>X0YFS5</accession>
<dbReference type="PANTHER" id="PTHR30289:SF1">
    <property type="entry name" value="PEBP (PHOSPHATIDYLETHANOLAMINE-BINDING PROTEIN) FAMILY PROTEIN"/>
    <property type="match status" value="1"/>
</dbReference>
<dbReference type="PANTHER" id="PTHR30289">
    <property type="entry name" value="UNCHARACTERIZED PROTEIN YBCL-RELATED"/>
    <property type="match status" value="1"/>
</dbReference>
<dbReference type="Gene3D" id="3.90.280.10">
    <property type="entry name" value="PEBP-like"/>
    <property type="match status" value="1"/>
</dbReference>